<reference evidence="2 3" key="1">
    <citation type="submission" date="2014-04" db="EMBL/GenBank/DDBJ databases">
        <authorList>
            <person name="Hornung B.V."/>
        </authorList>
    </citation>
    <scope>NUCLEOTIDE SEQUENCE [LARGE SCALE GENOMIC DNA]</scope>
    <source>
        <strain evidence="2 3">CRIB</strain>
    </source>
</reference>
<keyword evidence="2" id="KW-0378">Hydrolase</keyword>
<evidence type="ECO:0000313" key="2">
    <source>
        <dbReference type="EMBL" id="CED94049.1"/>
    </source>
</evidence>
<dbReference type="InterPro" id="IPR011059">
    <property type="entry name" value="Metal-dep_hydrolase_composite"/>
</dbReference>
<organism evidence="2 3">
    <name type="scientific">Romboutsia ilealis</name>
    <dbReference type="NCBI Taxonomy" id="1115758"/>
    <lineage>
        <taxon>Bacteria</taxon>
        <taxon>Bacillati</taxon>
        <taxon>Bacillota</taxon>
        <taxon>Clostridia</taxon>
        <taxon>Peptostreptococcales</taxon>
        <taxon>Peptostreptococcaceae</taxon>
        <taxon>Romboutsia</taxon>
    </lineage>
</organism>
<dbReference type="InterPro" id="IPR051781">
    <property type="entry name" value="Metallo-dep_Hydrolase"/>
</dbReference>
<proteinExistence type="predicted"/>
<dbReference type="AlphaFoldDB" id="A0A1V1I1Q1"/>
<dbReference type="Gene3D" id="2.30.40.10">
    <property type="entry name" value="Urease, subunit C, domain 1"/>
    <property type="match status" value="1"/>
</dbReference>
<dbReference type="Proteomes" id="UP000245622">
    <property type="component" value="Chromosome 1"/>
</dbReference>
<evidence type="ECO:0000259" key="1">
    <source>
        <dbReference type="Pfam" id="PF01979"/>
    </source>
</evidence>
<dbReference type="EMBL" id="LN555523">
    <property type="protein sequence ID" value="CED94049.1"/>
    <property type="molecule type" value="Genomic_DNA"/>
</dbReference>
<dbReference type="SUPFAM" id="SSF51338">
    <property type="entry name" value="Composite domain of metallo-dependent hydrolases"/>
    <property type="match status" value="1"/>
</dbReference>
<dbReference type="KEGG" id="ril:CRIB_1441"/>
<dbReference type="InterPro" id="IPR006680">
    <property type="entry name" value="Amidohydro-rel"/>
</dbReference>
<dbReference type="InterPro" id="IPR032466">
    <property type="entry name" value="Metal_Hydrolase"/>
</dbReference>
<feature type="domain" description="Amidohydrolase-related" evidence="1">
    <location>
        <begin position="62"/>
        <end position="393"/>
    </location>
</feature>
<evidence type="ECO:0000313" key="3">
    <source>
        <dbReference type="Proteomes" id="UP000245622"/>
    </source>
</evidence>
<accession>A0A1V1I1Q1</accession>
<dbReference type="Pfam" id="PF01979">
    <property type="entry name" value="Amidohydro_1"/>
    <property type="match status" value="1"/>
</dbReference>
<protein>
    <submittedName>
        <fullName evidence="2">Amidohydrolase</fullName>
    </submittedName>
</protein>
<dbReference type="PANTHER" id="PTHR43135:SF3">
    <property type="entry name" value="ALPHA-D-RIBOSE 1-METHYLPHOSPHONATE 5-TRIPHOSPHATE DIPHOSPHATASE"/>
    <property type="match status" value="1"/>
</dbReference>
<name>A0A1V1I1Q1_9FIRM</name>
<keyword evidence="3" id="KW-1185">Reference proteome</keyword>
<gene>
    <name evidence="2" type="ORF">CRIB_1441</name>
</gene>
<dbReference type="GO" id="GO:0016810">
    <property type="term" value="F:hydrolase activity, acting on carbon-nitrogen (but not peptide) bonds"/>
    <property type="evidence" value="ECO:0007669"/>
    <property type="project" value="InterPro"/>
</dbReference>
<dbReference type="Gene3D" id="3.20.20.140">
    <property type="entry name" value="Metal-dependent hydrolases"/>
    <property type="match status" value="1"/>
</dbReference>
<dbReference type="PANTHER" id="PTHR43135">
    <property type="entry name" value="ALPHA-D-RIBOSE 1-METHYLPHOSPHONATE 5-TRIPHOSPHATE DIPHOSPHATASE"/>
    <property type="match status" value="1"/>
</dbReference>
<dbReference type="SUPFAM" id="SSF51556">
    <property type="entry name" value="Metallo-dependent hydrolases"/>
    <property type="match status" value="1"/>
</dbReference>
<sequence length="406" mass="44295">MIIMKDYKFAYRANKIITVSEKGTVEDGVIIINNGKIEDIGTYKELKNKLDNISMYDYGEKVITPSLIDCHCHLLEYAPGSLYPVTKETYLEAGRILLFNALLSGITCIGEQICGSPICNISIDDYMQIAKDSPIRVKFSLNTITIGTNDLPNYTCLHENEQVNKNILSDIEIISEIANKNEYPGENIFINATPANLPASLVPRAGEIIFTEKELKSIVDTFHNKDKKIGAHVAGYEGINLALRCGIDVLHHAHGISDEQIKIAKDNKTSIVATPLGGTHLTPNLPSDILKLVKEGIDVSIATDAYLPPAPHLNLDETILYGSDVLMLIAQPSMKLLFKNGFDENACLSLLTTNPAKVLGLENSVGKLDIGMSADFLVADGVPGLDITDPSQISAIFINGNKLISR</sequence>